<keyword evidence="2" id="KW-1185">Reference proteome</keyword>
<gene>
    <name evidence="1" type="ORF">O6H91_23G060700</name>
</gene>
<proteinExistence type="predicted"/>
<dbReference type="EMBL" id="CM055114">
    <property type="protein sequence ID" value="KAJ7514817.1"/>
    <property type="molecule type" value="Genomic_DNA"/>
</dbReference>
<accession>A0ACC2ACH6</accession>
<name>A0ACC2ACH6_DIPCM</name>
<organism evidence="1 2">
    <name type="scientific">Diphasiastrum complanatum</name>
    <name type="common">Issler's clubmoss</name>
    <name type="synonym">Lycopodium complanatum</name>
    <dbReference type="NCBI Taxonomy" id="34168"/>
    <lineage>
        <taxon>Eukaryota</taxon>
        <taxon>Viridiplantae</taxon>
        <taxon>Streptophyta</taxon>
        <taxon>Embryophyta</taxon>
        <taxon>Tracheophyta</taxon>
        <taxon>Lycopodiopsida</taxon>
        <taxon>Lycopodiales</taxon>
        <taxon>Lycopodiaceae</taxon>
        <taxon>Lycopodioideae</taxon>
        <taxon>Diphasiastrum</taxon>
    </lineage>
</organism>
<dbReference type="Proteomes" id="UP001162992">
    <property type="component" value="Chromosome 23"/>
</dbReference>
<evidence type="ECO:0000313" key="1">
    <source>
        <dbReference type="EMBL" id="KAJ7514817.1"/>
    </source>
</evidence>
<evidence type="ECO:0000313" key="2">
    <source>
        <dbReference type="Proteomes" id="UP001162992"/>
    </source>
</evidence>
<sequence>MAEGVLCENCESEALEWCEEADGGEGGYICPLWKNHEPGVGCDRVVTVQEFKERRKSVAVSESTLETDEIVENVEGQKHEDNVRSKDGETKAKNIAALLRGDLIVKRQALLPKVLTVSEGAAVIRRPFKSPCPGNHSGRTPELLRRLSVRKRFVPWGSSRQFFLPPHNTLPTYTDLLNQDFEEESETLPPDIEPLVLWQPEDVDPSSTQNAESIVVDPILVRFLRPHQREGVQFMFECIAGLRDFSKVDESLAGCILADDMGLGKTLQSITLVWTVLRQGFDGSPLAKRVIIVTPTSLVSNWESEIKKWLGGRVNLIAICESTRAEVISDITSFLAPRTSFQVLIISYETFRMHATKFQKEGSCDLLICDEAHRLKNDQTLTNQALAGLHCRRRVLLSGTPMQNDLEEFFAMVNFTNPGILGDATAFRRYYEHPILYGREPDASDEERALGAERSAELSEKVNQFILRRTNALLSNHLPPKIVEVVCCKLTDLQLKMYRHFIDSKNVRLALEDKSKRSRALASITALKKLCNHPKLIYDTLRAGGSEAAGFEECMQFFPQEMFSGRTGSWACADGSWIHLSGKMLVLAQLLANLRQNTDDRIVLVSNYTQTLDLFAQICRERNYPYLRLDGTTSIGKRQKLVQRFNDPTLNEFAFLLSSKAGGCGLNLIGGNRLVLFDPDWNPATDKQAAARVWRDGQKKRVFIYRFLATGTIEEKLIFVQVYQRQLSKEGLQKVVDKEQTNDPRAQVNVLSMEDLRDLFTLHEDVRSDTHESLGCKRCKKNKDEELEVLDSGSDSDGEFECKGTATHPSKTEVNELSDIGRFSEVAGCLTKQHSWEKQVGTPTEEDLRNWAHHASPSTVPDTILQLAAGDEVSFVFTCQIDGKLTPVDSAAPKLHSFERNIRGNQTYIKDQQRNGSVQVRGIPIMVARKQSTFKIAQLEGAARQMVDTSTKENIDSGPTSMHAVGKRTPRKGRPLNNLLPEFSENRIQDLETSSKSKSNEFVKRIQHVDTSAPKSSTVAPKSNKSFNSKVSEKVRSVKLPTKRTLPTFNSSSDDDDFA</sequence>
<protein>
    <submittedName>
        <fullName evidence="1">Uncharacterized protein</fullName>
    </submittedName>
</protein>
<comment type="caution">
    <text evidence="1">The sequence shown here is derived from an EMBL/GenBank/DDBJ whole genome shotgun (WGS) entry which is preliminary data.</text>
</comment>
<reference evidence="2" key="1">
    <citation type="journal article" date="2024" name="Proc. Natl. Acad. Sci. U.S.A.">
        <title>Extraordinary preservation of gene collinearity over three hundred million years revealed in homosporous lycophytes.</title>
        <authorList>
            <person name="Li C."/>
            <person name="Wickell D."/>
            <person name="Kuo L.Y."/>
            <person name="Chen X."/>
            <person name="Nie B."/>
            <person name="Liao X."/>
            <person name="Peng D."/>
            <person name="Ji J."/>
            <person name="Jenkins J."/>
            <person name="Williams M."/>
            <person name="Shu S."/>
            <person name="Plott C."/>
            <person name="Barry K."/>
            <person name="Rajasekar S."/>
            <person name="Grimwood J."/>
            <person name="Han X."/>
            <person name="Sun S."/>
            <person name="Hou Z."/>
            <person name="He W."/>
            <person name="Dai G."/>
            <person name="Sun C."/>
            <person name="Schmutz J."/>
            <person name="Leebens-Mack J.H."/>
            <person name="Li F.W."/>
            <person name="Wang L."/>
        </authorList>
    </citation>
    <scope>NUCLEOTIDE SEQUENCE [LARGE SCALE GENOMIC DNA]</scope>
    <source>
        <strain evidence="2">cv. PW_Plant_1</strain>
    </source>
</reference>